<dbReference type="EMBL" id="JAGQLG010000038">
    <property type="protein sequence ID" value="MCA9381989.1"/>
    <property type="molecule type" value="Genomic_DNA"/>
</dbReference>
<keyword evidence="5" id="KW-0234">DNA repair</keyword>
<dbReference type="PANTHER" id="PTHR33516">
    <property type="entry name" value="LEXA REPRESSOR"/>
    <property type="match status" value="1"/>
</dbReference>
<dbReference type="InterPro" id="IPR036286">
    <property type="entry name" value="LexA/Signal_pep-like_sf"/>
</dbReference>
<evidence type="ECO:0000256" key="4">
    <source>
        <dbReference type="ARBA" id="ARBA00022813"/>
    </source>
</evidence>
<dbReference type="Gene3D" id="2.10.109.10">
    <property type="entry name" value="Umud Fragment, subunit A"/>
    <property type="match status" value="1"/>
</dbReference>
<organism evidence="9 10">
    <name type="scientific">Candidatus Dojkabacteria bacterium</name>
    <dbReference type="NCBI Taxonomy" id="2099670"/>
    <lineage>
        <taxon>Bacteria</taxon>
        <taxon>Candidatus Dojkabacteria</taxon>
    </lineage>
</organism>
<comment type="similarity">
    <text evidence="1 7">Belongs to the peptidase S24 family.</text>
</comment>
<dbReference type="Gene3D" id="1.10.10.10">
    <property type="entry name" value="Winged helix-like DNA-binding domain superfamily/Winged helix DNA-binding domain"/>
    <property type="match status" value="1"/>
</dbReference>
<keyword evidence="4 7" id="KW-0068">Autocatalytic cleavage</keyword>
<evidence type="ECO:0000256" key="3">
    <source>
        <dbReference type="ARBA" id="ARBA00022801"/>
    </source>
</evidence>
<proteinExistence type="inferred from homology"/>
<dbReference type="InterPro" id="IPR036390">
    <property type="entry name" value="WH_DNA-bd_sf"/>
</dbReference>
<dbReference type="Pfam" id="PF00717">
    <property type="entry name" value="Peptidase_S24"/>
    <property type="match status" value="1"/>
</dbReference>
<gene>
    <name evidence="9" type="ORF">KC660_01120</name>
</gene>
<keyword evidence="3 7" id="KW-0378">Hydrolase</keyword>
<dbReference type="GO" id="GO:0009432">
    <property type="term" value="P:SOS response"/>
    <property type="evidence" value="ECO:0007669"/>
    <property type="project" value="UniProtKB-KW"/>
</dbReference>
<comment type="caution">
    <text evidence="9">The sequence shown here is derived from an EMBL/GenBank/DDBJ whole genome shotgun (WGS) entry which is preliminary data.</text>
</comment>
<feature type="domain" description="Peptidase S24/S26A/S26B/S26C" evidence="8">
    <location>
        <begin position="70"/>
        <end position="184"/>
    </location>
</feature>
<dbReference type="InterPro" id="IPR006197">
    <property type="entry name" value="Peptidase_S24_LexA"/>
</dbReference>
<reference evidence="9" key="1">
    <citation type="submission" date="2020-04" db="EMBL/GenBank/DDBJ databases">
        <authorList>
            <person name="Zhang T."/>
        </authorList>
    </citation>
    <scope>NUCLEOTIDE SEQUENCE</scope>
    <source>
        <strain evidence="9">HKST-UBA10</strain>
    </source>
</reference>
<protein>
    <submittedName>
        <fullName evidence="9">LexA family transcriptional regulator</fullName>
    </submittedName>
</protein>
<keyword evidence="6" id="KW-0742">SOS response</keyword>
<evidence type="ECO:0000256" key="2">
    <source>
        <dbReference type="ARBA" id="ARBA00022763"/>
    </source>
</evidence>
<dbReference type="Proteomes" id="UP000782843">
    <property type="component" value="Unassembled WGS sequence"/>
</dbReference>
<reference evidence="9" key="2">
    <citation type="journal article" date="2021" name="Microbiome">
        <title>Successional dynamics and alternative stable states in a saline activated sludge microbial community over 9 years.</title>
        <authorList>
            <person name="Wang Y."/>
            <person name="Ye J."/>
            <person name="Ju F."/>
            <person name="Liu L."/>
            <person name="Boyd J.A."/>
            <person name="Deng Y."/>
            <person name="Parks D.H."/>
            <person name="Jiang X."/>
            <person name="Yin X."/>
            <person name="Woodcroft B.J."/>
            <person name="Tyson G.W."/>
            <person name="Hugenholtz P."/>
            <person name="Polz M.F."/>
            <person name="Zhang T."/>
        </authorList>
    </citation>
    <scope>NUCLEOTIDE SEQUENCE</scope>
    <source>
        <strain evidence="9">HKST-UBA10</strain>
    </source>
</reference>
<dbReference type="GO" id="GO:0016787">
    <property type="term" value="F:hydrolase activity"/>
    <property type="evidence" value="ECO:0007669"/>
    <property type="project" value="UniProtKB-KW"/>
</dbReference>
<dbReference type="SUPFAM" id="SSF51306">
    <property type="entry name" value="LexA/Signal peptidase"/>
    <property type="match status" value="1"/>
</dbReference>
<dbReference type="PRINTS" id="PR00726">
    <property type="entry name" value="LEXASERPTASE"/>
</dbReference>
<accession>A0A955RHY2</accession>
<dbReference type="GO" id="GO:0003677">
    <property type="term" value="F:DNA binding"/>
    <property type="evidence" value="ECO:0007669"/>
    <property type="project" value="InterPro"/>
</dbReference>
<dbReference type="InterPro" id="IPR015927">
    <property type="entry name" value="Peptidase_S24_S26A/B/C"/>
</dbReference>
<dbReference type="InterPro" id="IPR039418">
    <property type="entry name" value="LexA-like"/>
</dbReference>
<dbReference type="SUPFAM" id="SSF46785">
    <property type="entry name" value="Winged helix' DNA-binding domain"/>
    <property type="match status" value="1"/>
</dbReference>
<dbReference type="PANTHER" id="PTHR33516:SF2">
    <property type="entry name" value="LEXA REPRESSOR-RELATED"/>
    <property type="match status" value="1"/>
</dbReference>
<dbReference type="GO" id="GO:0006281">
    <property type="term" value="P:DNA repair"/>
    <property type="evidence" value="ECO:0007669"/>
    <property type="project" value="UniProtKB-KW"/>
</dbReference>
<dbReference type="InterPro" id="IPR036388">
    <property type="entry name" value="WH-like_DNA-bd_sf"/>
</dbReference>
<evidence type="ECO:0000259" key="8">
    <source>
        <dbReference type="Pfam" id="PF00717"/>
    </source>
</evidence>
<evidence type="ECO:0000256" key="5">
    <source>
        <dbReference type="ARBA" id="ARBA00023204"/>
    </source>
</evidence>
<keyword evidence="2" id="KW-0227">DNA damage</keyword>
<dbReference type="AlphaFoldDB" id="A0A955RHY2"/>
<sequence>MDESLFYTSKLKKFYQYNRRMPSFSEFAEMFGYRSKNSVTKLVAKLKEENLIEQDEKGKIIPTQEFLKIPVFDFVSAGFASPVEENIDKKINLEEYLIEHPTTTFLITVSGDSMEGEGIRDGDIVIVEKGGDPSPGDIVVANIDGGYTLKILRKDSRGKIYLEAANDKYPDFYPEEELSIFGTVKGVVRKYS</sequence>
<name>A0A955RHY2_9BACT</name>
<evidence type="ECO:0000256" key="7">
    <source>
        <dbReference type="RuleBase" id="RU003991"/>
    </source>
</evidence>
<dbReference type="CDD" id="cd06529">
    <property type="entry name" value="S24_LexA-like"/>
    <property type="match status" value="1"/>
</dbReference>
<evidence type="ECO:0000313" key="9">
    <source>
        <dbReference type="EMBL" id="MCA9381989.1"/>
    </source>
</evidence>
<evidence type="ECO:0000256" key="6">
    <source>
        <dbReference type="ARBA" id="ARBA00023236"/>
    </source>
</evidence>
<dbReference type="GO" id="GO:0006355">
    <property type="term" value="P:regulation of DNA-templated transcription"/>
    <property type="evidence" value="ECO:0007669"/>
    <property type="project" value="InterPro"/>
</dbReference>
<evidence type="ECO:0000256" key="1">
    <source>
        <dbReference type="ARBA" id="ARBA00007484"/>
    </source>
</evidence>
<dbReference type="InterPro" id="IPR050077">
    <property type="entry name" value="LexA_repressor"/>
</dbReference>
<evidence type="ECO:0000313" key="10">
    <source>
        <dbReference type="Proteomes" id="UP000782843"/>
    </source>
</evidence>